<feature type="binding site" evidence="1">
    <location>
        <position position="35"/>
    </location>
    <ligand>
        <name>Mg(2+)</name>
        <dbReference type="ChEBI" id="CHEBI:18420"/>
        <label>1</label>
    </ligand>
</feature>
<evidence type="ECO:0000313" key="3">
    <source>
        <dbReference type="Proteomes" id="UP000056252"/>
    </source>
</evidence>
<feature type="binding site" evidence="1">
    <location>
        <position position="34"/>
    </location>
    <ligand>
        <name>Mg(2+)</name>
        <dbReference type="ChEBI" id="CHEBI:18420"/>
        <label>1</label>
    </ligand>
</feature>
<feature type="binding site" evidence="1">
    <location>
        <position position="216"/>
    </location>
    <ligand>
        <name>Mg(2+)</name>
        <dbReference type="ChEBI" id="CHEBI:18420"/>
        <label>1</label>
    </ligand>
</feature>
<keyword evidence="2" id="KW-0378">Hydrolase</keyword>
<dbReference type="InterPro" id="IPR005502">
    <property type="entry name" value="Ribosyl_crysJ1"/>
</dbReference>
<comment type="cofactor">
    <cofactor evidence="1">
        <name>Mg(2+)</name>
        <dbReference type="ChEBI" id="CHEBI:18420"/>
    </cofactor>
    <text evidence="1">Binds 2 magnesium ions per subunit.</text>
</comment>
<organism evidence="2 3">
    <name type="scientific">Hoylesella enoeca</name>
    <dbReference type="NCBI Taxonomy" id="76123"/>
    <lineage>
        <taxon>Bacteria</taxon>
        <taxon>Pseudomonadati</taxon>
        <taxon>Bacteroidota</taxon>
        <taxon>Bacteroidia</taxon>
        <taxon>Bacteroidales</taxon>
        <taxon>Prevotellaceae</taxon>
        <taxon>Hoylesella</taxon>
    </lineage>
</organism>
<dbReference type="Pfam" id="PF03747">
    <property type="entry name" value="ADP_ribosyl_GH"/>
    <property type="match status" value="1"/>
</dbReference>
<reference evidence="3" key="1">
    <citation type="submission" date="2015-11" db="EMBL/GenBank/DDBJ databases">
        <authorList>
            <person name="Holder M.E."/>
            <person name="Ajami N.J."/>
            <person name="Petrosino J.F."/>
        </authorList>
    </citation>
    <scope>NUCLEOTIDE SEQUENCE [LARGE SCALE GENOMIC DNA]</scope>
    <source>
        <strain evidence="3">F0113</strain>
    </source>
</reference>
<evidence type="ECO:0000256" key="1">
    <source>
        <dbReference type="PIRSR" id="PIRSR605502-1"/>
    </source>
</evidence>
<dbReference type="STRING" id="76123.AS203_00165"/>
<name>A0A0S2KN84_9BACT</name>
<sequence length="264" mass="29415">MLGAIIGDIIGSRFEFGNAPRKGFELFTNECYFTDDTICTIAVADAALNERSYQEALLEWCARYPQPMGGYGYRFESWLHSPDSASTDSFGNGSAMRVSSIGWLFDDFHTVLDEAARSAKVSHSHPQGIKGAQCVAASIYWLRTCRVPKDELETAVNRRFGYEIPSLRDVYKIGSEGHFDATCQETVPMALRCFLHSESFEDAIRLAVLAGGDTDTKAAITGSIAEAHYDLPEKLIEQTCTRLPKEMLAVLEQFYNKIETNIHL</sequence>
<accession>A0A0S2KN84</accession>
<dbReference type="PANTHER" id="PTHR16222">
    <property type="entry name" value="ADP-RIBOSYLGLYCOHYDROLASE"/>
    <property type="match status" value="1"/>
</dbReference>
<dbReference type="eggNOG" id="COG1397">
    <property type="taxonomic scope" value="Bacteria"/>
</dbReference>
<protein>
    <submittedName>
        <fullName evidence="2">ADP-ribosylglycohydrolase</fullName>
    </submittedName>
</protein>
<dbReference type="InterPro" id="IPR050792">
    <property type="entry name" value="ADP-ribosylglycohydrolase"/>
</dbReference>
<dbReference type="KEGG" id="peo:AS203_00165"/>
<dbReference type="RefSeq" id="WP_025065396.1">
    <property type="nucleotide sequence ID" value="NZ_CP013195.1"/>
</dbReference>
<dbReference type="SUPFAM" id="SSF101478">
    <property type="entry name" value="ADP-ribosylglycohydrolase"/>
    <property type="match status" value="1"/>
</dbReference>
<dbReference type="AlphaFoldDB" id="A0A0S2KN84"/>
<keyword evidence="1" id="KW-0479">Metal-binding</keyword>
<dbReference type="GO" id="GO:0046872">
    <property type="term" value="F:metal ion binding"/>
    <property type="evidence" value="ECO:0007669"/>
    <property type="project" value="UniProtKB-KW"/>
</dbReference>
<dbReference type="Gene3D" id="1.10.4080.10">
    <property type="entry name" value="ADP-ribosylation/Crystallin J1"/>
    <property type="match status" value="1"/>
</dbReference>
<feature type="binding site" evidence="1">
    <location>
        <position position="213"/>
    </location>
    <ligand>
        <name>Mg(2+)</name>
        <dbReference type="ChEBI" id="CHEBI:18420"/>
        <label>1</label>
    </ligand>
</feature>
<dbReference type="EMBL" id="CP013195">
    <property type="protein sequence ID" value="ALO49751.1"/>
    <property type="molecule type" value="Genomic_DNA"/>
</dbReference>
<keyword evidence="1" id="KW-0460">Magnesium</keyword>
<gene>
    <name evidence="2" type="ORF">AS203_00165</name>
</gene>
<evidence type="ECO:0000313" key="2">
    <source>
        <dbReference type="EMBL" id="ALO49751.1"/>
    </source>
</evidence>
<dbReference type="GO" id="GO:0016787">
    <property type="term" value="F:hydrolase activity"/>
    <property type="evidence" value="ECO:0007669"/>
    <property type="project" value="UniProtKB-KW"/>
</dbReference>
<dbReference type="Proteomes" id="UP000056252">
    <property type="component" value="Chromosome"/>
</dbReference>
<dbReference type="InterPro" id="IPR036705">
    <property type="entry name" value="Ribosyl_crysJ1_sf"/>
</dbReference>
<dbReference type="PANTHER" id="PTHR16222:SF12">
    <property type="entry name" value="ADP-RIBOSYLGLYCOHYDROLASE-RELATED"/>
    <property type="match status" value="1"/>
</dbReference>
<keyword evidence="3" id="KW-1185">Reference proteome</keyword>
<feature type="binding site" evidence="1">
    <location>
        <position position="36"/>
    </location>
    <ligand>
        <name>Mg(2+)</name>
        <dbReference type="ChEBI" id="CHEBI:18420"/>
        <label>1</label>
    </ligand>
</feature>
<dbReference type="OrthoDB" id="9798107at2"/>
<proteinExistence type="predicted"/>
<feature type="binding site" evidence="1">
    <location>
        <position position="215"/>
    </location>
    <ligand>
        <name>Mg(2+)</name>
        <dbReference type="ChEBI" id="CHEBI:18420"/>
        <label>1</label>
    </ligand>
</feature>